<dbReference type="Pfam" id="PF02130">
    <property type="entry name" value="YbeY"/>
    <property type="match status" value="1"/>
</dbReference>
<proteinExistence type="inferred from homology"/>
<evidence type="ECO:0000256" key="6">
    <source>
        <dbReference type="ARBA" id="ARBA00022833"/>
    </source>
</evidence>
<evidence type="ECO:0000256" key="3">
    <source>
        <dbReference type="ARBA" id="ARBA00022723"/>
    </source>
</evidence>
<sequence>MDSESTKQLVETILRAEGRKDPDLELGIIFVDDPFIIDLNAKYAGVEEVTDVLAFSLQDDDNGGCSWNTLGEVYVSVDRAIIQAKEYSVSLAEELARLVIHGLLHLLGYDHKEDSDRVQMKSKEARYLQLMRELNLQPLAQ</sequence>
<accession>A0A0S7WUS7</accession>
<dbReference type="GO" id="GO:0008270">
    <property type="term" value="F:zinc ion binding"/>
    <property type="evidence" value="ECO:0007669"/>
    <property type="project" value="UniProtKB-UniRule"/>
</dbReference>
<evidence type="ECO:0000313" key="9">
    <source>
        <dbReference type="Proteomes" id="UP000052008"/>
    </source>
</evidence>
<dbReference type="PANTHER" id="PTHR46986:SF1">
    <property type="entry name" value="ENDORIBONUCLEASE YBEY, CHLOROPLASTIC"/>
    <property type="match status" value="1"/>
</dbReference>
<dbReference type="GO" id="GO:0004222">
    <property type="term" value="F:metalloendopeptidase activity"/>
    <property type="evidence" value="ECO:0007669"/>
    <property type="project" value="InterPro"/>
</dbReference>
<keyword evidence="2 7" id="KW-0540">Nuclease</keyword>
<gene>
    <name evidence="7" type="primary">ybeY</name>
    <name evidence="8" type="ORF">AMJ39_04025</name>
</gene>
<feature type="binding site" evidence="7">
    <location>
        <position position="111"/>
    </location>
    <ligand>
        <name>Zn(2+)</name>
        <dbReference type="ChEBI" id="CHEBI:29105"/>
        <note>catalytic</note>
    </ligand>
</feature>
<dbReference type="SUPFAM" id="SSF55486">
    <property type="entry name" value="Metalloproteases ('zincins'), catalytic domain"/>
    <property type="match status" value="1"/>
</dbReference>
<dbReference type="InterPro" id="IPR002036">
    <property type="entry name" value="YbeY"/>
</dbReference>
<organism evidence="8 9">
    <name type="scientific">candidate division TA06 bacterium DG_24</name>
    <dbReference type="NCBI Taxonomy" id="1703770"/>
    <lineage>
        <taxon>Bacteria</taxon>
        <taxon>Bacteria division TA06</taxon>
    </lineage>
</organism>
<comment type="caution">
    <text evidence="8">The sequence shown here is derived from an EMBL/GenBank/DDBJ whole genome shotgun (WGS) entry which is preliminary data.</text>
</comment>
<evidence type="ECO:0000256" key="1">
    <source>
        <dbReference type="ARBA" id="ARBA00010875"/>
    </source>
</evidence>
<dbReference type="Proteomes" id="UP000052008">
    <property type="component" value="Unassembled WGS sequence"/>
</dbReference>
<feature type="binding site" evidence="7">
    <location>
        <position position="105"/>
    </location>
    <ligand>
        <name>Zn(2+)</name>
        <dbReference type="ChEBI" id="CHEBI:29105"/>
        <note>catalytic</note>
    </ligand>
</feature>
<evidence type="ECO:0000256" key="7">
    <source>
        <dbReference type="HAMAP-Rule" id="MF_00009"/>
    </source>
</evidence>
<evidence type="ECO:0000313" key="8">
    <source>
        <dbReference type="EMBL" id="KPJ53689.1"/>
    </source>
</evidence>
<evidence type="ECO:0000256" key="2">
    <source>
        <dbReference type="ARBA" id="ARBA00022722"/>
    </source>
</evidence>
<keyword evidence="6 7" id="KW-0862">Zinc</keyword>
<dbReference type="Gene3D" id="3.40.390.30">
    <property type="entry name" value="Metalloproteases ('zincins'), catalytic domain"/>
    <property type="match status" value="1"/>
</dbReference>
<keyword evidence="7" id="KW-0690">Ribosome biogenesis</keyword>
<keyword evidence="7" id="KW-0698">rRNA processing</keyword>
<keyword evidence="7" id="KW-0963">Cytoplasm</keyword>
<dbReference type="GO" id="GO:0005737">
    <property type="term" value="C:cytoplasm"/>
    <property type="evidence" value="ECO:0007669"/>
    <property type="project" value="UniProtKB-SubCell"/>
</dbReference>
<comment type="cofactor">
    <cofactor evidence="7">
        <name>Zn(2+)</name>
        <dbReference type="ChEBI" id="CHEBI:29105"/>
    </cofactor>
    <text evidence="7">Binds 1 zinc ion.</text>
</comment>
<comment type="subcellular location">
    <subcellularLocation>
        <location evidence="7">Cytoplasm</location>
    </subcellularLocation>
</comment>
<dbReference type="STRING" id="1703770.AMJ39_04025"/>
<dbReference type="PANTHER" id="PTHR46986">
    <property type="entry name" value="ENDORIBONUCLEASE YBEY, CHLOROPLASTIC"/>
    <property type="match status" value="1"/>
</dbReference>
<comment type="function">
    <text evidence="7">Single strand-specific metallo-endoribonuclease involved in late-stage 70S ribosome quality control and in maturation of the 3' terminus of the 16S rRNA.</text>
</comment>
<keyword evidence="5 7" id="KW-0378">Hydrolase</keyword>
<dbReference type="GO" id="GO:0004521">
    <property type="term" value="F:RNA endonuclease activity"/>
    <property type="evidence" value="ECO:0007669"/>
    <property type="project" value="UniProtKB-UniRule"/>
</dbReference>
<dbReference type="InterPro" id="IPR023091">
    <property type="entry name" value="MetalPrtase_cat_dom_sf_prd"/>
</dbReference>
<feature type="binding site" evidence="7">
    <location>
        <position position="101"/>
    </location>
    <ligand>
        <name>Zn(2+)</name>
        <dbReference type="ChEBI" id="CHEBI:29105"/>
        <note>catalytic</note>
    </ligand>
</feature>
<dbReference type="InterPro" id="IPR020549">
    <property type="entry name" value="YbeY_CS"/>
</dbReference>
<evidence type="ECO:0000256" key="4">
    <source>
        <dbReference type="ARBA" id="ARBA00022759"/>
    </source>
</evidence>
<evidence type="ECO:0000256" key="5">
    <source>
        <dbReference type="ARBA" id="ARBA00022801"/>
    </source>
</evidence>
<dbReference type="EMBL" id="LIZS01000015">
    <property type="protein sequence ID" value="KPJ53689.1"/>
    <property type="molecule type" value="Genomic_DNA"/>
</dbReference>
<dbReference type="AlphaFoldDB" id="A0A0S7WUS7"/>
<dbReference type="HAMAP" id="MF_00009">
    <property type="entry name" value="Endoribonucl_YbeY"/>
    <property type="match status" value="1"/>
</dbReference>
<dbReference type="PROSITE" id="PS01306">
    <property type="entry name" value="UPF0054"/>
    <property type="match status" value="1"/>
</dbReference>
<keyword evidence="4 7" id="KW-0255">Endonuclease</keyword>
<dbReference type="PATRIC" id="fig|1703770.3.peg.1626"/>
<dbReference type="NCBIfam" id="TIGR00043">
    <property type="entry name" value="rRNA maturation RNase YbeY"/>
    <property type="match status" value="1"/>
</dbReference>
<keyword evidence="3 7" id="KW-0479">Metal-binding</keyword>
<dbReference type="GO" id="GO:0006364">
    <property type="term" value="P:rRNA processing"/>
    <property type="evidence" value="ECO:0007669"/>
    <property type="project" value="UniProtKB-UniRule"/>
</dbReference>
<protein>
    <recommendedName>
        <fullName evidence="7">Endoribonuclease YbeY</fullName>
        <ecNumber evidence="7">3.1.-.-</ecNumber>
    </recommendedName>
</protein>
<comment type="similarity">
    <text evidence="1 7">Belongs to the endoribonuclease YbeY family.</text>
</comment>
<dbReference type="EC" id="3.1.-.-" evidence="7"/>
<name>A0A0S7WUS7_UNCT6</name>
<reference evidence="8 9" key="1">
    <citation type="journal article" date="2015" name="Microbiome">
        <title>Genomic resolution of linkages in carbon, nitrogen, and sulfur cycling among widespread estuary sediment bacteria.</title>
        <authorList>
            <person name="Baker B.J."/>
            <person name="Lazar C.S."/>
            <person name="Teske A.P."/>
            <person name="Dick G.J."/>
        </authorList>
    </citation>
    <scope>NUCLEOTIDE SEQUENCE [LARGE SCALE GENOMIC DNA]</scope>
    <source>
        <strain evidence="8">DG_24</strain>
    </source>
</reference>